<dbReference type="SMART" id="SM00564">
    <property type="entry name" value="PQQ"/>
    <property type="match status" value="4"/>
</dbReference>
<keyword evidence="4" id="KW-0732">Signal</keyword>
<organism evidence="6 7">
    <name type="scientific">Gemmatirosa kalamazoonensis</name>
    <dbReference type="NCBI Taxonomy" id="861299"/>
    <lineage>
        <taxon>Bacteria</taxon>
        <taxon>Pseudomonadati</taxon>
        <taxon>Gemmatimonadota</taxon>
        <taxon>Gemmatimonadia</taxon>
        <taxon>Gemmatimonadales</taxon>
        <taxon>Gemmatimonadaceae</taxon>
        <taxon>Gemmatirosa</taxon>
    </lineage>
</organism>
<dbReference type="PANTHER" id="PTHR32303">
    <property type="entry name" value="QUINOPROTEIN ALCOHOL DEHYDROGENASE (CYTOCHROME C)"/>
    <property type="match status" value="1"/>
</dbReference>
<dbReference type="CDD" id="cd10280">
    <property type="entry name" value="PQQ_mGDH"/>
    <property type="match status" value="1"/>
</dbReference>
<dbReference type="InterPro" id="IPR011047">
    <property type="entry name" value="Quinoprotein_ADH-like_sf"/>
</dbReference>
<evidence type="ECO:0000313" key="6">
    <source>
        <dbReference type="EMBL" id="AHG88769.1"/>
    </source>
</evidence>
<feature type="signal peptide" evidence="4">
    <location>
        <begin position="1"/>
        <end position="19"/>
    </location>
</feature>
<dbReference type="InterPro" id="IPR017511">
    <property type="entry name" value="PQQ_mDH"/>
</dbReference>
<dbReference type="OrthoDB" id="9794322at2"/>
<keyword evidence="3" id="KW-0560">Oxidoreductase</keyword>
<evidence type="ECO:0000256" key="2">
    <source>
        <dbReference type="ARBA" id="ARBA00008156"/>
    </source>
</evidence>
<dbReference type="InterPro" id="IPR018391">
    <property type="entry name" value="PQQ_b-propeller_rpt"/>
</dbReference>
<dbReference type="Pfam" id="PF01011">
    <property type="entry name" value="PQQ"/>
    <property type="match status" value="1"/>
</dbReference>
<dbReference type="STRING" id="861299.J421_1232"/>
<evidence type="ECO:0000313" key="7">
    <source>
        <dbReference type="Proteomes" id="UP000019151"/>
    </source>
</evidence>
<name>W0RCF4_9BACT</name>
<proteinExistence type="inferred from homology"/>
<dbReference type="Gene3D" id="2.140.10.10">
    <property type="entry name" value="Quinoprotein alcohol dehydrogenase-like superfamily"/>
    <property type="match status" value="1"/>
</dbReference>
<comment type="cofactor">
    <cofactor evidence="1">
        <name>pyrroloquinoline quinone</name>
        <dbReference type="ChEBI" id="CHEBI:58442"/>
    </cofactor>
</comment>
<dbReference type="eggNOG" id="COG4993">
    <property type="taxonomic scope" value="Bacteria"/>
</dbReference>
<dbReference type="InParanoid" id="W0RCF4"/>
<dbReference type="PANTHER" id="PTHR32303:SF4">
    <property type="entry name" value="QUINOPROTEIN GLUCOSE DEHYDROGENASE"/>
    <property type="match status" value="1"/>
</dbReference>
<comment type="similarity">
    <text evidence="2">Belongs to the bacterial PQQ dehydrogenase family.</text>
</comment>
<evidence type="ECO:0000256" key="4">
    <source>
        <dbReference type="SAM" id="SignalP"/>
    </source>
</evidence>
<dbReference type="GO" id="GO:0016020">
    <property type="term" value="C:membrane"/>
    <property type="evidence" value="ECO:0007669"/>
    <property type="project" value="InterPro"/>
</dbReference>
<evidence type="ECO:0000256" key="3">
    <source>
        <dbReference type="ARBA" id="ARBA00023002"/>
    </source>
</evidence>
<dbReference type="SUPFAM" id="SSF50998">
    <property type="entry name" value="Quinoprotein alcohol dehydrogenase-like"/>
    <property type="match status" value="1"/>
</dbReference>
<dbReference type="KEGG" id="gba:J421_1232"/>
<dbReference type="InterPro" id="IPR002372">
    <property type="entry name" value="PQQ_rpt_dom"/>
</dbReference>
<dbReference type="AlphaFoldDB" id="W0RCF4"/>
<keyword evidence="7" id="KW-1185">Reference proteome</keyword>
<feature type="domain" description="Pyrrolo-quinoline quinone repeat" evidence="5">
    <location>
        <begin position="22"/>
        <end position="612"/>
    </location>
</feature>
<dbReference type="PATRIC" id="fig|861299.3.peg.1248"/>
<dbReference type="Proteomes" id="UP000019151">
    <property type="component" value="Chromosome"/>
</dbReference>
<sequence length="637" mass="66687">MRAPSLYLALLLPCAAAAAQDWPVYGGDPGGARYSPLAQIDRANVSRLAVAWRFRTGEADVPLRPGRRISLEATPLVVRGTMFVSTPLGKVFALDAATGRERWRFDAAVDPATGFGDFTSRGVSYWVDARAARAADGTECAARVVVATIDGRLIALDASHGTPCAGFGAHGTVDLRRGLRNAPGEFAEYEVTSPPAVVGDVLVVGSAVADNGRVDMASGEVRGYDARTGALRWTFDPVPQDPRDAAYATWEGPGAHRTGAANAWSVLVADTARGLVFVPTSSPSPDYYGGARLGDDRHANSLVALRAATGAVAWAFQTVHHDLWDYDNASPPALATVRGVPAVLQATKTGMLFVLDRVTGKPLVPVEERAVPTSTVPGERASPTQPFGIVLSPHAARAADAFGADDADRAWCRATMAALRNEGIFTPPSREGTLVVPSNIGGAHWGGVAVDAGRGLAVVPVNTVAAVVQLIPRDSVGAHEDGWEYAAMRGTPYVMRRRILLSPKRVPCTPPPFGELVAVDLAAGRVAWRVPLGTPGPLAPAGMDSTMLRSLGSPNLGGPIVTAGGLAFVGAALDRMLRAFDVETGRELWRAPLPAAGKATPMTYAVGGRQFVAIAAGGDNEVFGRGDEIVVFALPQR</sequence>
<reference evidence="6 7" key="1">
    <citation type="journal article" date="2014" name="Genome Announc.">
        <title>Genome Sequence and Methylome of Soil Bacterium Gemmatirosa kalamazoonensis KBS708T, a Member of the Rarely Cultivated Gemmatimonadetes Phylum.</title>
        <authorList>
            <person name="Debruyn J.M."/>
            <person name="Radosevich M."/>
            <person name="Wommack K.E."/>
            <person name="Polson S.W."/>
            <person name="Hauser L.J."/>
            <person name="Fawaz M.N."/>
            <person name="Korlach J."/>
            <person name="Tsai Y.C."/>
        </authorList>
    </citation>
    <scope>NUCLEOTIDE SEQUENCE [LARGE SCALE GENOMIC DNA]</scope>
    <source>
        <strain evidence="6 7">KBS708</strain>
    </source>
</reference>
<evidence type="ECO:0000256" key="1">
    <source>
        <dbReference type="ARBA" id="ARBA00001931"/>
    </source>
</evidence>
<dbReference type="EMBL" id="CP007128">
    <property type="protein sequence ID" value="AHG88769.1"/>
    <property type="molecule type" value="Genomic_DNA"/>
</dbReference>
<dbReference type="GO" id="GO:0048038">
    <property type="term" value="F:quinone binding"/>
    <property type="evidence" value="ECO:0007669"/>
    <property type="project" value="InterPro"/>
</dbReference>
<dbReference type="RefSeq" id="WP_104023041.1">
    <property type="nucleotide sequence ID" value="NZ_CP007128.1"/>
</dbReference>
<gene>
    <name evidence="6" type="ORF">J421_1232</name>
</gene>
<protein>
    <submittedName>
        <fullName evidence="6">Pyrrolo-quinoline quinone beta-propeller repeat-containing protein</fullName>
    </submittedName>
</protein>
<accession>W0RCF4</accession>
<evidence type="ECO:0000259" key="5">
    <source>
        <dbReference type="Pfam" id="PF01011"/>
    </source>
</evidence>
<dbReference type="GO" id="GO:0008876">
    <property type="term" value="F:quinoprotein glucose dehydrogenase activity"/>
    <property type="evidence" value="ECO:0007669"/>
    <property type="project" value="TreeGrafter"/>
</dbReference>
<dbReference type="HOGENOM" id="CLU_018478_1_0_0"/>
<feature type="chain" id="PRO_5004794106" evidence="4">
    <location>
        <begin position="20"/>
        <end position="637"/>
    </location>
</feature>